<dbReference type="Gene3D" id="3.20.20.30">
    <property type="entry name" value="Luciferase-like domain"/>
    <property type="match status" value="1"/>
</dbReference>
<dbReference type="Pfam" id="PF00296">
    <property type="entry name" value="Bac_luciferase"/>
    <property type="match status" value="1"/>
</dbReference>
<dbReference type="CDD" id="cd01097">
    <property type="entry name" value="Tetrahydromethanopterin_reductase"/>
    <property type="match status" value="1"/>
</dbReference>
<gene>
    <name evidence="4" type="ORF">OCS65_04445</name>
</gene>
<dbReference type="AlphaFoldDB" id="A0AA46SEL2"/>
<evidence type="ECO:0000259" key="3">
    <source>
        <dbReference type="Pfam" id="PF00296"/>
    </source>
</evidence>
<dbReference type="InterPro" id="IPR011251">
    <property type="entry name" value="Luciferase-like_dom"/>
</dbReference>
<evidence type="ECO:0000256" key="1">
    <source>
        <dbReference type="ARBA" id="ARBA00023002"/>
    </source>
</evidence>
<dbReference type="SUPFAM" id="SSF51679">
    <property type="entry name" value="Bacterial luciferase-like"/>
    <property type="match status" value="1"/>
</dbReference>
<dbReference type="GO" id="GO:0005829">
    <property type="term" value="C:cytosol"/>
    <property type="evidence" value="ECO:0007669"/>
    <property type="project" value="TreeGrafter"/>
</dbReference>
<dbReference type="EMBL" id="CP106982">
    <property type="protein sequence ID" value="UYF95031.1"/>
    <property type="molecule type" value="Genomic_DNA"/>
</dbReference>
<dbReference type="RefSeq" id="WP_263508967.1">
    <property type="nucleotide sequence ID" value="NZ_CP106982.1"/>
</dbReference>
<dbReference type="InterPro" id="IPR050766">
    <property type="entry name" value="Bact_Lucif_Oxidored"/>
</dbReference>
<dbReference type="GeneID" id="83619640"/>
<keyword evidence="1" id="KW-0560">Oxidoreductase</keyword>
<accession>A0AA46SEL2</accession>
<dbReference type="Proteomes" id="UP001163947">
    <property type="component" value="Chromosome"/>
</dbReference>
<evidence type="ECO:0000313" key="5">
    <source>
        <dbReference type="Proteomes" id="UP001163947"/>
    </source>
</evidence>
<dbReference type="InterPro" id="IPR036661">
    <property type="entry name" value="Luciferase-like_sf"/>
</dbReference>
<feature type="domain" description="Luciferase-like" evidence="3">
    <location>
        <begin position="21"/>
        <end position="306"/>
    </location>
</feature>
<evidence type="ECO:0000256" key="2">
    <source>
        <dbReference type="ARBA" id="ARBA00023033"/>
    </source>
</evidence>
<reference evidence="4" key="1">
    <citation type="submission" date="2022-09" db="EMBL/GenBank/DDBJ databases">
        <title>The genome sequence of Rhodococcus aetherivorans N1.</title>
        <authorList>
            <person name="Jiang W."/>
        </authorList>
    </citation>
    <scope>NUCLEOTIDE SEQUENCE</scope>
    <source>
        <strain evidence="4">N1</strain>
    </source>
</reference>
<organism evidence="4 5">
    <name type="scientific">Rhodococcus aetherivorans</name>
    <dbReference type="NCBI Taxonomy" id="191292"/>
    <lineage>
        <taxon>Bacteria</taxon>
        <taxon>Bacillati</taxon>
        <taxon>Actinomycetota</taxon>
        <taxon>Actinomycetes</taxon>
        <taxon>Mycobacteriales</taxon>
        <taxon>Nocardiaceae</taxon>
        <taxon>Rhodococcus</taxon>
    </lineage>
</organism>
<dbReference type="PANTHER" id="PTHR30137:SF8">
    <property type="entry name" value="BLR5498 PROTEIN"/>
    <property type="match status" value="1"/>
</dbReference>
<sequence length="353" mass="37489">MSRLRDATVGHRRRRIRVGLGALTAQTVGGTAAESGRALDALVRHAVTAEKSGFDSVWLSEHHFAEDGYLPSPLVVMGALARETTAVDLATNVAIGPLYDPLRLAEDVAVVDQLSGGRVILGLGLGYRPEEFAALGVDRSRRGRILETTVCTLRAAWSGEAVVPPGRSGQAVQVRPLPARIGGPPILLGAFASRGVRRAARIADGWIAPELASVAQLARRIGTLELADLDRPFHIALTMCAFTAASGAWETVAAGHSLVGDRYRRWMAQAGDGAVPDGPGTNVPVSTRPDHVVAGTPEECVDQLRPWWELLRALPQTVSAHVTVRVVFPGVDDAATRESIRLLGTDVFPALAE</sequence>
<name>A0AA46SEL2_9NOCA</name>
<protein>
    <submittedName>
        <fullName evidence="4">LLM class flavin-dependent oxidoreductase</fullName>
    </submittedName>
</protein>
<evidence type="ECO:0000313" key="4">
    <source>
        <dbReference type="EMBL" id="UYF95031.1"/>
    </source>
</evidence>
<dbReference type="GO" id="GO:0016705">
    <property type="term" value="F:oxidoreductase activity, acting on paired donors, with incorporation or reduction of molecular oxygen"/>
    <property type="evidence" value="ECO:0007669"/>
    <property type="project" value="InterPro"/>
</dbReference>
<dbReference type="GO" id="GO:0004497">
    <property type="term" value="F:monooxygenase activity"/>
    <property type="evidence" value="ECO:0007669"/>
    <property type="project" value="UniProtKB-KW"/>
</dbReference>
<proteinExistence type="predicted"/>
<keyword evidence="2" id="KW-0503">Monooxygenase</keyword>
<dbReference type="PANTHER" id="PTHR30137">
    <property type="entry name" value="LUCIFERASE-LIKE MONOOXYGENASE"/>
    <property type="match status" value="1"/>
</dbReference>